<accession>A0AAE2VAD7</accession>
<dbReference type="EMBL" id="JAENIG010000049">
    <property type="protein sequence ID" value="MBK1856618.1"/>
    <property type="molecule type" value="Genomic_DNA"/>
</dbReference>
<dbReference type="PANTHER" id="PTHR34477:SF1">
    <property type="entry name" value="UPF0213 PROTEIN YHBQ"/>
    <property type="match status" value="1"/>
</dbReference>
<dbReference type="InterPro" id="IPR050190">
    <property type="entry name" value="UPF0213_domain"/>
</dbReference>
<organism evidence="4 5">
    <name type="scientific">Oceaniferula flava</name>
    <dbReference type="NCBI Taxonomy" id="2800421"/>
    <lineage>
        <taxon>Bacteria</taxon>
        <taxon>Pseudomonadati</taxon>
        <taxon>Verrucomicrobiota</taxon>
        <taxon>Verrucomicrobiia</taxon>
        <taxon>Verrucomicrobiales</taxon>
        <taxon>Verrucomicrobiaceae</taxon>
        <taxon>Oceaniferula</taxon>
    </lineage>
</organism>
<feature type="domain" description="GIY-YIG" evidence="3">
    <location>
        <begin position="1"/>
        <end position="78"/>
    </location>
</feature>
<dbReference type="PROSITE" id="PS50164">
    <property type="entry name" value="GIY_YIG"/>
    <property type="match status" value="1"/>
</dbReference>
<sequence length="92" mass="10451">MDYQVYIIENPSGKIYIGISEDVTIRVVQHNDGMSKWTASYRPWKLKWRSVRMSLGDARKLENKMKRQKGGSGLKTLMHVYSAEQPGSSSGS</sequence>
<proteinExistence type="inferred from homology"/>
<evidence type="ECO:0000313" key="4">
    <source>
        <dbReference type="EMBL" id="MBK1856618.1"/>
    </source>
</evidence>
<keyword evidence="5" id="KW-1185">Reference proteome</keyword>
<dbReference type="SUPFAM" id="SSF82771">
    <property type="entry name" value="GIY-YIG endonuclease"/>
    <property type="match status" value="1"/>
</dbReference>
<gene>
    <name evidence="4" type="ORF">JIN83_16745</name>
</gene>
<reference evidence="4" key="1">
    <citation type="submission" date="2021-01" db="EMBL/GenBank/DDBJ databases">
        <title>Modified the classification status of verrucomicrobia.</title>
        <authorList>
            <person name="Feng X."/>
        </authorList>
    </citation>
    <scope>NUCLEOTIDE SEQUENCE</scope>
    <source>
        <strain evidence="4">5K15</strain>
    </source>
</reference>
<name>A0AAE2VAD7_9BACT</name>
<dbReference type="AlphaFoldDB" id="A0AAE2VAD7"/>
<feature type="region of interest" description="Disordered" evidence="2">
    <location>
        <begin position="65"/>
        <end position="92"/>
    </location>
</feature>
<dbReference type="Proteomes" id="UP000634206">
    <property type="component" value="Unassembled WGS sequence"/>
</dbReference>
<evidence type="ECO:0000256" key="1">
    <source>
        <dbReference type="ARBA" id="ARBA00007435"/>
    </source>
</evidence>
<dbReference type="InterPro" id="IPR000305">
    <property type="entry name" value="GIY-YIG_endonuc"/>
</dbReference>
<dbReference type="Pfam" id="PF01541">
    <property type="entry name" value="GIY-YIG"/>
    <property type="match status" value="1"/>
</dbReference>
<comment type="similarity">
    <text evidence="1">Belongs to the UPF0213 family.</text>
</comment>
<dbReference type="InterPro" id="IPR035901">
    <property type="entry name" value="GIY-YIG_endonuc_sf"/>
</dbReference>
<comment type="caution">
    <text evidence="4">The sequence shown here is derived from an EMBL/GenBank/DDBJ whole genome shotgun (WGS) entry which is preliminary data.</text>
</comment>
<dbReference type="PANTHER" id="PTHR34477">
    <property type="entry name" value="UPF0213 PROTEIN YHBQ"/>
    <property type="match status" value="1"/>
</dbReference>
<dbReference type="Gene3D" id="3.40.1440.10">
    <property type="entry name" value="GIY-YIG endonuclease"/>
    <property type="match status" value="1"/>
</dbReference>
<protein>
    <submittedName>
        <fullName evidence="4">GIY-YIG nuclease family protein</fullName>
    </submittedName>
</protein>
<evidence type="ECO:0000259" key="3">
    <source>
        <dbReference type="PROSITE" id="PS50164"/>
    </source>
</evidence>
<evidence type="ECO:0000313" key="5">
    <source>
        <dbReference type="Proteomes" id="UP000634206"/>
    </source>
</evidence>
<evidence type="ECO:0000256" key="2">
    <source>
        <dbReference type="SAM" id="MobiDB-lite"/>
    </source>
</evidence>